<sequence>MCASAFEFGLLHSHQPQWIRRTLSGKAYRGGGRASSPRMEELEGVAYTRCACMHGFGLQSSDAGGDESAAEDEASSGHLHRTLVSWDVDSQSQTTALCGDQGCRPVGLCRPSREMCSRILRPNTAIGPTEHSWMLVPEDGTSRLPLSRCGRTRRRDSHARDVGSRSGSAGECSTLCTCRLADIAHVCGACSVVPTHASGSFHFPFSKQKPRADGCTAS</sequence>
<evidence type="ECO:0000313" key="2">
    <source>
        <dbReference type="EMBL" id="RDX41942.1"/>
    </source>
</evidence>
<dbReference type="EMBL" id="KZ857497">
    <property type="protein sequence ID" value="RDX41942.1"/>
    <property type="molecule type" value="Genomic_DNA"/>
</dbReference>
<protein>
    <submittedName>
        <fullName evidence="2">Uncharacterized protein</fullName>
    </submittedName>
</protein>
<proteinExistence type="predicted"/>
<dbReference type="Proteomes" id="UP000256964">
    <property type="component" value="Unassembled WGS sequence"/>
</dbReference>
<feature type="region of interest" description="Disordered" evidence="1">
    <location>
        <begin position="146"/>
        <end position="170"/>
    </location>
</feature>
<evidence type="ECO:0000313" key="3">
    <source>
        <dbReference type="Proteomes" id="UP000256964"/>
    </source>
</evidence>
<keyword evidence="3" id="KW-1185">Reference proteome</keyword>
<reference evidence="2 3" key="1">
    <citation type="journal article" date="2018" name="Biotechnol. Biofuels">
        <title>Integrative visual omics of the white-rot fungus Polyporus brumalis exposes the biotechnological potential of its oxidative enzymes for delignifying raw plant biomass.</title>
        <authorList>
            <person name="Miyauchi S."/>
            <person name="Rancon A."/>
            <person name="Drula E."/>
            <person name="Hage H."/>
            <person name="Chaduli D."/>
            <person name="Favel A."/>
            <person name="Grisel S."/>
            <person name="Henrissat B."/>
            <person name="Herpoel-Gimbert I."/>
            <person name="Ruiz-Duenas F.J."/>
            <person name="Chevret D."/>
            <person name="Hainaut M."/>
            <person name="Lin J."/>
            <person name="Wang M."/>
            <person name="Pangilinan J."/>
            <person name="Lipzen A."/>
            <person name="Lesage-Meessen L."/>
            <person name="Navarro D."/>
            <person name="Riley R."/>
            <person name="Grigoriev I.V."/>
            <person name="Zhou S."/>
            <person name="Raouche S."/>
            <person name="Rosso M.N."/>
        </authorList>
    </citation>
    <scope>NUCLEOTIDE SEQUENCE [LARGE SCALE GENOMIC DNA]</scope>
    <source>
        <strain evidence="2 3">BRFM 1820</strain>
    </source>
</reference>
<gene>
    <name evidence="2" type="ORF">OH76DRAFT_152703</name>
</gene>
<evidence type="ECO:0000256" key="1">
    <source>
        <dbReference type="SAM" id="MobiDB-lite"/>
    </source>
</evidence>
<organism evidence="2 3">
    <name type="scientific">Lentinus brumalis</name>
    <dbReference type="NCBI Taxonomy" id="2498619"/>
    <lineage>
        <taxon>Eukaryota</taxon>
        <taxon>Fungi</taxon>
        <taxon>Dikarya</taxon>
        <taxon>Basidiomycota</taxon>
        <taxon>Agaricomycotina</taxon>
        <taxon>Agaricomycetes</taxon>
        <taxon>Polyporales</taxon>
        <taxon>Polyporaceae</taxon>
        <taxon>Lentinus</taxon>
    </lineage>
</organism>
<accession>A0A371CNX3</accession>
<dbReference type="AlphaFoldDB" id="A0A371CNX3"/>
<name>A0A371CNX3_9APHY</name>